<evidence type="ECO:0000256" key="16">
    <source>
        <dbReference type="ARBA" id="ARBA00049551"/>
    </source>
</evidence>
<evidence type="ECO:0000256" key="14">
    <source>
        <dbReference type="ARBA" id="ARBA00023128"/>
    </source>
</evidence>
<dbReference type="Pfam" id="PF00361">
    <property type="entry name" value="Proton_antipo_M"/>
    <property type="match status" value="1"/>
</dbReference>
<name>A0A1X9JI73_9BIVA</name>
<evidence type="ECO:0000256" key="12">
    <source>
        <dbReference type="ARBA" id="ARBA00023027"/>
    </source>
</evidence>
<evidence type="ECO:0000256" key="8">
    <source>
        <dbReference type="ARBA" id="ARBA00022792"/>
    </source>
</evidence>
<dbReference type="PANTHER" id="PTHR46552:SF1">
    <property type="entry name" value="NADH-UBIQUINONE OXIDOREDUCTASE CHAIN 2"/>
    <property type="match status" value="1"/>
</dbReference>
<gene>
    <name evidence="19" type="primary">nad2</name>
</gene>
<feature type="transmembrane region" description="Helical" evidence="17">
    <location>
        <begin position="7"/>
        <end position="28"/>
    </location>
</feature>
<dbReference type="GO" id="GO:0005743">
    <property type="term" value="C:mitochondrial inner membrane"/>
    <property type="evidence" value="ECO:0007669"/>
    <property type="project" value="UniProtKB-SubCell"/>
</dbReference>
<keyword evidence="11 17" id="KW-1133">Transmembrane helix</keyword>
<feature type="transmembrane region" description="Helical" evidence="17">
    <location>
        <begin position="263"/>
        <end position="284"/>
    </location>
</feature>
<dbReference type="PRINTS" id="PR01436">
    <property type="entry name" value="NADHDHGNASE2"/>
</dbReference>
<evidence type="ECO:0000259" key="18">
    <source>
        <dbReference type="Pfam" id="PF00361"/>
    </source>
</evidence>
<keyword evidence="12 17" id="KW-0520">NAD</keyword>
<evidence type="ECO:0000256" key="6">
    <source>
        <dbReference type="ARBA" id="ARBA00022660"/>
    </source>
</evidence>
<keyword evidence="9 17" id="KW-1278">Translocase</keyword>
<dbReference type="AlphaFoldDB" id="A0A1X9JI73"/>
<evidence type="ECO:0000256" key="2">
    <source>
        <dbReference type="ARBA" id="ARBA00007012"/>
    </source>
</evidence>
<proteinExistence type="inferred from homology"/>
<protein>
    <recommendedName>
        <fullName evidence="4 17">NADH-ubiquinone oxidoreductase chain 2</fullName>
        <ecNumber evidence="3 17">7.1.1.2</ecNumber>
    </recommendedName>
</protein>
<keyword evidence="8 17" id="KW-0999">Mitochondrion inner membrane</keyword>
<evidence type="ECO:0000256" key="1">
    <source>
        <dbReference type="ARBA" id="ARBA00004448"/>
    </source>
</evidence>
<sequence>MKAPYKSLFMFLMITSTLMLMSSSNWLVMWMSLEINMMGFIPLMYYNNTTHESEATVKYMVPQSIGSTLFIMGFTLSTYSNLMQTLIPIALCLKLGAAPLHFWFPPVMANLALIPAFLLLTWQKIAPILAISSLTQPMIKKLLLIAVITALWGSIGGLNQTDIRLLLTYSSIAHTGWMITSIMSPKPIMLLYLTTYILINLSIMMTLWTKNYKAHKMLLSQNHGEPFHTFMLSATILSLGGLPPLTGFIMKAMVVLYSEVKPMILAMLIMSATMSLYYYLTLMFSTVLQTSKTTFKYMNTTNKTLLSLFSLSQLLPLLLLLLFF</sequence>
<feature type="transmembrane region" description="Helical" evidence="17">
    <location>
        <begin position="189"/>
        <end position="209"/>
    </location>
</feature>
<dbReference type="GO" id="GO:0006120">
    <property type="term" value="P:mitochondrial electron transport, NADH to ubiquinone"/>
    <property type="evidence" value="ECO:0007669"/>
    <property type="project" value="InterPro"/>
</dbReference>
<feature type="transmembrane region" description="Helical" evidence="17">
    <location>
        <begin position="305"/>
        <end position="323"/>
    </location>
</feature>
<evidence type="ECO:0000256" key="4">
    <source>
        <dbReference type="ARBA" id="ARBA00021008"/>
    </source>
</evidence>
<feature type="transmembrane region" description="Helical" evidence="17">
    <location>
        <begin position="69"/>
        <end position="93"/>
    </location>
</feature>
<keyword evidence="5" id="KW-0813">Transport</keyword>
<comment type="function">
    <text evidence="17">Core subunit of the mitochondrial membrane respiratory chain NADH dehydrogenase (Complex I) which catalyzes electron transfer from NADH through the respiratory chain, using ubiquinone as an electron acceptor. Essential for the catalytic activity and assembly of complex I.</text>
</comment>
<dbReference type="GO" id="GO:0008137">
    <property type="term" value="F:NADH dehydrogenase (ubiquinone) activity"/>
    <property type="evidence" value="ECO:0007669"/>
    <property type="project" value="UniProtKB-EC"/>
</dbReference>
<keyword evidence="10 17" id="KW-0249">Electron transport</keyword>
<keyword evidence="7 17" id="KW-0812">Transmembrane</keyword>
<keyword evidence="6 17" id="KW-0679">Respiratory chain</keyword>
<evidence type="ECO:0000256" key="9">
    <source>
        <dbReference type="ARBA" id="ARBA00022967"/>
    </source>
</evidence>
<evidence type="ECO:0000256" key="5">
    <source>
        <dbReference type="ARBA" id="ARBA00022448"/>
    </source>
</evidence>
<evidence type="ECO:0000256" key="11">
    <source>
        <dbReference type="ARBA" id="ARBA00022989"/>
    </source>
</evidence>
<evidence type="ECO:0000256" key="17">
    <source>
        <dbReference type="RuleBase" id="RU003403"/>
    </source>
</evidence>
<geneLocation type="mitochondrion" evidence="19"/>
<organism evidence="19">
    <name type="scientific">Echyridella menziesii</name>
    <dbReference type="NCBI Taxonomy" id="981778"/>
    <lineage>
        <taxon>Eukaryota</taxon>
        <taxon>Metazoa</taxon>
        <taxon>Spiralia</taxon>
        <taxon>Lophotrochozoa</taxon>
        <taxon>Mollusca</taxon>
        <taxon>Bivalvia</taxon>
        <taxon>Autobranchia</taxon>
        <taxon>Heteroconchia</taxon>
        <taxon>Palaeoheterodonta</taxon>
        <taxon>Unionida</taxon>
        <taxon>Unionoidea</taxon>
        <taxon>Hyriidae</taxon>
        <taxon>Echyridella</taxon>
    </lineage>
</organism>
<evidence type="ECO:0000313" key="19">
    <source>
        <dbReference type="EMBL" id="AQT38529.1"/>
    </source>
</evidence>
<evidence type="ECO:0000256" key="13">
    <source>
        <dbReference type="ARBA" id="ARBA00023075"/>
    </source>
</evidence>
<keyword evidence="14 17" id="KW-0496">Mitochondrion</keyword>
<feature type="transmembrane region" description="Helical" evidence="17">
    <location>
        <begin position="142"/>
        <end position="158"/>
    </location>
</feature>
<dbReference type="InterPro" id="IPR001750">
    <property type="entry name" value="ND/Mrp_TM"/>
</dbReference>
<dbReference type="EMBL" id="KU873121">
    <property type="protein sequence ID" value="AQT38529.1"/>
    <property type="molecule type" value="Genomic_DNA"/>
</dbReference>
<feature type="domain" description="NADH:quinone oxidoreductase/Mrp antiporter transmembrane" evidence="18">
    <location>
        <begin position="23"/>
        <end position="270"/>
    </location>
</feature>
<dbReference type="EC" id="7.1.1.2" evidence="3 17"/>
<feature type="transmembrane region" description="Helical" evidence="17">
    <location>
        <begin position="100"/>
        <end position="122"/>
    </location>
</feature>
<evidence type="ECO:0000256" key="3">
    <source>
        <dbReference type="ARBA" id="ARBA00012944"/>
    </source>
</evidence>
<reference evidence="19" key="1">
    <citation type="journal article" date="2017" name="Sci. Rep.">
        <title>Evolution of sex-dependent mtDNA transmission in freshwater mussels (Bivalvia: Unionida).</title>
        <authorList>
            <person name="Guerra D."/>
            <person name="Plazzi F."/>
            <person name="Stewart D.T."/>
            <person name="Bogan A.E."/>
            <person name="Hoeh W.R."/>
            <person name="Breton S."/>
        </authorList>
    </citation>
    <scope>NUCLEOTIDE SEQUENCE</scope>
    <source>
        <strain evidence="19">SB11</strain>
        <tissue evidence="19">Gonad</tissue>
    </source>
</reference>
<dbReference type="PANTHER" id="PTHR46552">
    <property type="entry name" value="NADH-UBIQUINONE OXIDOREDUCTASE CHAIN 2"/>
    <property type="match status" value="1"/>
</dbReference>
<comment type="similarity">
    <text evidence="2 17">Belongs to the complex I subunit 2 family.</text>
</comment>
<comment type="subcellular location">
    <subcellularLocation>
        <location evidence="1 17">Mitochondrion inner membrane</location>
        <topology evidence="1 17">Multi-pass membrane protein</topology>
    </subcellularLocation>
</comment>
<comment type="catalytic activity">
    <reaction evidence="16 17">
        <text>a ubiquinone + NADH + 5 H(+)(in) = a ubiquinol + NAD(+) + 4 H(+)(out)</text>
        <dbReference type="Rhea" id="RHEA:29091"/>
        <dbReference type="Rhea" id="RHEA-COMP:9565"/>
        <dbReference type="Rhea" id="RHEA-COMP:9566"/>
        <dbReference type="ChEBI" id="CHEBI:15378"/>
        <dbReference type="ChEBI" id="CHEBI:16389"/>
        <dbReference type="ChEBI" id="CHEBI:17976"/>
        <dbReference type="ChEBI" id="CHEBI:57540"/>
        <dbReference type="ChEBI" id="CHEBI:57945"/>
        <dbReference type="EC" id="7.1.1.2"/>
    </reaction>
</comment>
<keyword evidence="15 17" id="KW-0472">Membrane</keyword>
<evidence type="ECO:0000256" key="7">
    <source>
        <dbReference type="ARBA" id="ARBA00022692"/>
    </source>
</evidence>
<dbReference type="InterPro" id="IPR003917">
    <property type="entry name" value="NADH_UbQ_OxRdtase_chain2"/>
</dbReference>
<dbReference type="InterPro" id="IPR050175">
    <property type="entry name" value="Complex_I_Subunit_2"/>
</dbReference>
<accession>A0A1X9JI73</accession>
<evidence type="ECO:0000256" key="10">
    <source>
        <dbReference type="ARBA" id="ARBA00022982"/>
    </source>
</evidence>
<feature type="transmembrane region" description="Helical" evidence="17">
    <location>
        <begin position="230"/>
        <end position="257"/>
    </location>
</feature>
<evidence type="ECO:0000256" key="15">
    <source>
        <dbReference type="ARBA" id="ARBA00023136"/>
    </source>
</evidence>
<keyword evidence="13 17" id="KW-0830">Ubiquinone</keyword>